<dbReference type="GO" id="GO:0030674">
    <property type="term" value="F:protein-macromolecule adaptor activity"/>
    <property type="evidence" value="ECO:0007669"/>
    <property type="project" value="TreeGrafter"/>
</dbReference>
<dbReference type="Pfam" id="PF09531">
    <property type="entry name" value="Ndc1_Nup"/>
    <property type="match status" value="1"/>
</dbReference>
<organism evidence="17">
    <name type="scientific">Oikopleura dioica</name>
    <name type="common">Tunicate</name>
    <dbReference type="NCBI Taxonomy" id="34765"/>
    <lineage>
        <taxon>Eukaryota</taxon>
        <taxon>Metazoa</taxon>
        <taxon>Chordata</taxon>
        <taxon>Tunicata</taxon>
        <taxon>Appendicularia</taxon>
        <taxon>Copelata</taxon>
        <taxon>Oikopleuridae</taxon>
        <taxon>Oikopleura</taxon>
    </lineage>
</organism>
<evidence type="ECO:0000256" key="16">
    <source>
        <dbReference type="SAM" id="Phobius"/>
    </source>
</evidence>
<evidence type="ECO:0000256" key="14">
    <source>
        <dbReference type="ARBA" id="ARBA00025441"/>
    </source>
</evidence>
<dbReference type="InterPro" id="IPR019049">
    <property type="entry name" value="Nucleoporin_prot_Ndc1/Nup"/>
</dbReference>
<evidence type="ECO:0000256" key="10">
    <source>
        <dbReference type="ARBA" id="ARBA00023010"/>
    </source>
</evidence>
<evidence type="ECO:0000256" key="5">
    <source>
        <dbReference type="ARBA" id="ARBA00022448"/>
    </source>
</evidence>
<keyword evidence="13" id="KW-0539">Nucleus</keyword>
<dbReference type="GO" id="GO:0006999">
    <property type="term" value="P:nuclear pore organization"/>
    <property type="evidence" value="ECO:0007669"/>
    <property type="project" value="TreeGrafter"/>
</dbReference>
<evidence type="ECO:0000256" key="1">
    <source>
        <dbReference type="ARBA" id="ARBA00004232"/>
    </source>
</evidence>
<feature type="transmembrane region" description="Helical" evidence="16">
    <location>
        <begin position="7"/>
        <end position="29"/>
    </location>
</feature>
<evidence type="ECO:0000313" key="17">
    <source>
        <dbReference type="EMBL" id="CBY39948.1"/>
    </source>
</evidence>
<sequence>MGEVDSGLSLACALTVFITSSLSLVILNVVQTLTLGKFFSLVVWVKSLVCALPLALSIFILVPLLRGRSHPCRTRLAILSLFTAHPLQLLTFCVAGMLMHYLLPILNPILEFDIQQTSIKLYLIFSGLFSGIYFYFELVKEDRSMLKFSAHRTTRLQKFKIALGPTLKESAEAALYAFKAFIPIWILFSFLLGTSLWPMIGIRVHLKIGLMFFLTQSLFRICLCLTGLIATNPRIFKIDSSIEGEDSLISLLSSKNEIDKLSAYQDLAILTRYRDPRRCQLFQLSIPGGKPKIWRAVWTQCYKTLENFNSNMENINVPKAKVMKTPVKNRTIANETIFSTPTVGTPRAQFTSPTRSFLWSKTSGQTSPGRSATMTMTKPQSHFLNEKKKDAALSERLALWADSLKDNLNQKIIDTAKGMANAFFEIRPISYWLEERPDFKTVSILTDLNAVRLAMIAVSNTLACAPTEDKAGVTLECLPKALKIFTKMGRNMDMLVRNNNQRVELRKLRNECRTALGKIQTAYGDKLEELNLGKRL</sequence>
<proteinExistence type="inferred from homology"/>
<keyword evidence="12 16" id="KW-0472">Membrane</keyword>
<evidence type="ECO:0000256" key="13">
    <source>
        <dbReference type="ARBA" id="ARBA00023242"/>
    </source>
</evidence>
<feature type="transmembrane region" description="Helical" evidence="16">
    <location>
        <begin position="119"/>
        <end position="136"/>
    </location>
</feature>
<evidence type="ECO:0000256" key="12">
    <source>
        <dbReference type="ARBA" id="ARBA00023136"/>
    </source>
</evidence>
<evidence type="ECO:0000256" key="11">
    <source>
        <dbReference type="ARBA" id="ARBA00023132"/>
    </source>
</evidence>
<evidence type="ECO:0000256" key="9">
    <source>
        <dbReference type="ARBA" id="ARBA00022989"/>
    </source>
</evidence>
<accession>E4YWW5</accession>
<comment type="similarity">
    <text evidence="3">Belongs to the NDC1 family.</text>
</comment>
<evidence type="ECO:0000256" key="3">
    <source>
        <dbReference type="ARBA" id="ARBA00005760"/>
    </source>
</evidence>
<evidence type="ECO:0000256" key="4">
    <source>
        <dbReference type="ARBA" id="ARBA00017534"/>
    </source>
</evidence>
<dbReference type="GO" id="GO:0031965">
    <property type="term" value="C:nuclear membrane"/>
    <property type="evidence" value="ECO:0007669"/>
    <property type="project" value="UniProtKB-SubCell"/>
</dbReference>
<evidence type="ECO:0000256" key="6">
    <source>
        <dbReference type="ARBA" id="ARBA00022692"/>
    </source>
</evidence>
<keyword evidence="6 16" id="KW-0812">Transmembrane</keyword>
<evidence type="ECO:0000256" key="15">
    <source>
        <dbReference type="ARBA" id="ARBA00031201"/>
    </source>
</evidence>
<evidence type="ECO:0000256" key="7">
    <source>
        <dbReference type="ARBA" id="ARBA00022816"/>
    </source>
</evidence>
<name>E4YWW5_OIKDI</name>
<dbReference type="GO" id="GO:0070762">
    <property type="term" value="C:nuclear pore transmembrane ring"/>
    <property type="evidence" value="ECO:0007669"/>
    <property type="project" value="TreeGrafter"/>
</dbReference>
<dbReference type="PANTHER" id="PTHR13269:SF6">
    <property type="entry name" value="NUCLEOPORIN NDC1"/>
    <property type="match status" value="1"/>
</dbReference>
<evidence type="ECO:0000256" key="2">
    <source>
        <dbReference type="ARBA" id="ARBA00004567"/>
    </source>
</evidence>
<protein>
    <recommendedName>
        <fullName evidence="4">Nucleoporin NDC1</fullName>
    </recommendedName>
    <alternativeName>
        <fullName evidence="15">Transmembrane protein 48</fullName>
    </alternativeName>
</protein>
<dbReference type="AlphaFoldDB" id="E4YWW5"/>
<feature type="transmembrane region" description="Helical" evidence="16">
    <location>
        <begin position="41"/>
        <end position="64"/>
    </location>
</feature>
<keyword evidence="5" id="KW-0813">Transport</keyword>
<comment type="function">
    <text evidence="14">Component of the nuclear pore complex (NPC), which plays a key role in de novo assembly and insertion of NPC in the nuclear envelope. Required for NPC and nuclear envelope assembly, possibly by forming a link between the nuclear envelope membrane and soluble nucleoporins, thereby anchoring the NPC in the membrane.</text>
</comment>
<keyword evidence="7" id="KW-0509">mRNA transport</keyword>
<keyword evidence="11" id="KW-0906">Nuclear pore complex</keyword>
<feature type="transmembrane region" description="Helical" evidence="16">
    <location>
        <begin position="76"/>
        <end position="99"/>
    </location>
</feature>
<dbReference type="PANTHER" id="PTHR13269">
    <property type="entry name" value="NUCLEOPORIN NDC1"/>
    <property type="match status" value="1"/>
</dbReference>
<dbReference type="EMBL" id="FN655713">
    <property type="protein sequence ID" value="CBY39948.1"/>
    <property type="molecule type" value="Genomic_DNA"/>
</dbReference>
<reference evidence="17" key="1">
    <citation type="journal article" date="2010" name="Science">
        <title>Plasticity of animal genome architecture unmasked by rapid evolution of a pelagic tunicate.</title>
        <authorList>
            <person name="Denoeud F."/>
            <person name="Henriet S."/>
            <person name="Mungpakdee S."/>
            <person name="Aury J.M."/>
            <person name="Da Silva C."/>
            <person name="Brinkmann H."/>
            <person name="Mikhaleva J."/>
            <person name="Olsen L.C."/>
            <person name="Jubin C."/>
            <person name="Canestro C."/>
            <person name="Bouquet J.M."/>
            <person name="Danks G."/>
            <person name="Poulain J."/>
            <person name="Campsteijn C."/>
            <person name="Adamski M."/>
            <person name="Cross I."/>
            <person name="Yadetie F."/>
            <person name="Muffato M."/>
            <person name="Louis A."/>
            <person name="Butcher S."/>
            <person name="Tsagkogeorga G."/>
            <person name="Konrad A."/>
            <person name="Singh S."/>
            <person name="Jensen M.F."/>
            <person name="Cong E.H."/>
            <person name="Eikeseth-Otteraa H."/>
            <person name="Noel B."/>
            <person name="Anthouard V."/>
            <person name="Porcel B.M."/>
            <person name="Kachouri-Lafond R."/>
            <person name="Nishino A."/>
            <person name="Ugolini M."/>
            <person name="Chourrout P."/>
            <person name="Nishida H."/>
            <person name="Aasland R."/>
            <person name="Huzurbazar S."/>
            <person name="Westhof E."/>
            <person name="Delsuc F."/>
            <person name="Lehrach H."/>
            <person name="Reinhardt R."/>
            <person name="Weissenbach J."/>
            <person name="Roy S.W."/>
            <person name="Artiguenave F."/>
            <person name="Postlethwait J.H."/>
            <person name="Manak J.R."/>
            <person name="Thompson E.M."/>
            <person name="Jaillon O."/>
            <person name="Du Pasquier L."/>
            <person name="Boudinot P."/>
            <person name="Liberles D.A."/>
            <person name="Volff J.N."/>
            <person name="Philippe H."/>
            <person name="Lenhard B."/>
            <person name="Roest Crollius H."/>
            <person name="Wincker P."/>
            <person name="Chourrout D."/>
        </authorList>
    </citation>
    <scope>NUCLEOTIDE SEQUENCE [LARGE SCALE GENOMIC DNA]</scope>
</reference>
<keyword evidence="9 16" id="KW-1133">Transmembrane helix</keyword>
<keyword evidence="10" id="KW-0811">Translocation</keyword>
<dbReference type="GO" id="GO:0015031">
    <property type="term" value="P:protein transport"/>
    <property type="evidence" value="ECO:0007669"/>
    <property type="project" value="UniProtKB-KW"/>
</dbReference>
<comment type="subcellular location">
    <subcellularLocation>
        <location evidence="1">Nucleus membrane</location>
        <topology evidence="1">Multi-pass membrane protein</topology>
    </subcellularLocation>
    <subcellularLocation>
        <location evidence="2">Nucleus</location>
        <location evidence="2">Nuclear pore complex</location>
    </subcellularLocation>
</comment>
<keyword evidence="8" id="KW-0653">Protein transport</keyword>
<dbReference type="GO" id="GO:0051028">
    <property type="term" value="P:mRNA transport"/>
    <property type="evidence" value="ECO:0007669"/>
    <property type="project" value="UniProtKB-KW"/>
</dbReference>
<gene>
    <name evidence="17" type="ORF">GSOID_T00020555001</name>
</gene>
<feature type="transmembrane region" description="Helical" evidence="16">
    <location>
        <begin position="180"/>
        <end position="202"/>
    </location>
</feature>
<evidence type="ECO:0000256" key="8">
    <source>
        <dbReference type="ARBA" id="ARBA00022927"/>
    </source>
</evidence>
<dbReference type="Proteomes" id="UP000011014">
    <property type="component" value="Unassembled WGS sequence"/>
</dbReference>